<name>A0AAV2JQB9_KNICA</name>
<proteinExistence type="predicted"/>
<dbReference type="EMBL" id="OZ035836">
    <property type="protein sequence ID" value="CAL1579725.1"/>
    <property type="molecule type" value="Genomic_DNA"/>
</dbReference>
<gene>
    <name evidence="2" type="ORF">KC01_LOCUS10714</name>
</gene>
<keyword evidence="3" id="KW-1185">Reference proteome</keyword>
<evidence type="ECO:0000313" key="3">
    <source>
        <dbReference type="Proteomes" id="UP001497482"/>
    </source>
</evidence>
<protein>
    <submittedName>
        <fullName evidence="2">Uncharacterized protein</fullName>
    </submittedName>
</protein>
<organism evidence="2 3">
    <name type="scientific">Knipowitschia caucasica</name>
    <name type="common">Caucasian dwarf goby</name>
    <name type="synonym">Pomatoschistus caucasicus</name>
    <dbReference type="NCBI Taxonomy" id="637954"/>
    <lineage>
        <taxon>Eukaryota</taxon>
        <taxon>Metazoa</taxon>
        <taxon>Chordata</taxon>
        <taxon>Craniata</taxon>
        <taxon>Vertebrata</taxon>
        <taxon>Euteleostomi</taxon>
        <taxon>Actinopterygii</taxon>
        <taxon>Neopterygii</taxon>
        <taxon>Teleostei</taxon>
        <taxon>Neoteleostei</taxon>
        <taxon>Acanthomorphata</taxon>
        <taxon>Gobiaria</taxon>
        <taxon>Gobiiformes</taxon>
        <taxon>Gobioidei</taxon>
        <taxon>Gobiidae</taxon>
        <taxon>Gobiinae</taxon>
        <taxon>Knipowitschia</taxon>
    </lineage>
</organism>
<feature type="region of interest" description="Disordered" evidence="1">
    <location>
        <begin position="56"/>
        <end position="79"/>
    </location>
</feature>
<sequence length="79" mass="8380">MRNPNRTDAAVLSLTMNQVNRSSSPPLCSPLLPSCPPPLDLSLNAIIRDRGLPLTLAPPNQSRPKIDAGRSVIAPQLSG</sequence>
<evidence type="ECO:0000256" key="1">
    <source>
        <dbReference type="SAM" id="MobiDB-lite"/>
    </source>
</evidence>
<evidence type="ECO:0000313" key="2">
    <source>
        <dbReference type="EMBL" id="CAL1579725.1"/>
    </source>
</evidence>
<dbReference type="AlphaFoldDB" id="A0AAV2JQB9"/>
<reference evidence="2 3" key="1">
    <citation type="submission" date="2024-04" db="EMBL/GenBank/DDBJ databases">
        <authorList>
            <person name="Waldvogel A.-M."/>
            <person name="Schoenle A."/>
        </authorList>
    </citation>
    <scope>NUCLEOTIDE SEQUENCE [LARGE SCALE GENOMIC DNA]</scope>
</reference>
<accession>A0AAV2JQB9</accession>
<dbReference type="Proteomes" id="UP001497482">
    <property type="component" value="Chromosome 14"/>
</dbReference>